<proteinExistence type="predicted"/>
<name>A0A6J5LKX0_9CAUD</name>
<evidence type="ECO:0000313" key="2">
    <source>
        <dbReference type="EMBL" id="CAB4191201.1"/>
    </source>
</evidence>
<evidence type="ECO:0000313" key="1">
    <source>
        <dbReference type="EMBL" id="CAB4134865.1"/>
    </source>
</evidence>
<dbReference type="EMBL" id="LR796291">
    <property type="protein sequence ID" value="CAB4134865.1"/>
    <property type="molecule type" value="Genomic_DNA"/>
</dbReference>
<accession>A0A6J5LKX0</accession>
<organism evidence="1">
    <name type="scientific">uncultured Caudovirales phage</name>
    <dbReference type="NCBI Taxonomy" id="2100421"/>
    <lineage>
        <taxon>Viruses</taxon>
        <taxon>Duplodnaviria</taxon>
        <taxon>Heunggongvirae</taxon>
        <taxon>Uroviricota</taxon>
        <taxon>Caudoviricetes</taxon>
        <taxon>Peduoviridae</taxon>
        <taxon>Maltschvirus</taxon>
        <taxon>Maltschvirus maltsch</taxon>
    </lineage>
</organism>
<dbReference type="EMBL" id="LR797174">
    <property type="protein sequence ID" value="CAB4191201.1"/>
    <property type="molecule type" value="Genomic_DNA"/>
</dbReference>
<sequence>MTEVGVEDAWKRERVARLSTTPILRAIDNLPVRDAAQLLGVNIGTVVKWRASEGSATVHYARADRIAIRLGVHPAYMWGKEWWQI</sequence>
<reference evidence="1" key="1">
    <citation type="submission" date="2020-04" db="EMBL/GenBank/DDBJ databases">
        <authorList>
            <person name="Chiriac C."/>
            <person name="Salcher M."/>
            <person name="Ghai R."/>
            <person name="Kavagutti S V."/>
        </authorList>
    </citation>
    <scope>NUCLEOTIDE SEQUENCE</scope>
</reference>
<protein>
    <submittedName>
        <fullName evidence="1">Uncharacterized protein</fullName>
    </submittedName>
</protein>
<gene>
    <name evidence="2" type="ORF">UFOVP1226_21</name>
    <name evidence="1" type="ORF">UFOVP278_21</name>
</gene>